<dbReference type="EMBL" id="BHZD01000001">
    <property type="protein sequence ID" value="GCD45547.1"/>
    <property type="molecule type" value="Genomic_DNA"/>
</dbReference>
<gene>
    <name evidence="3" type="ORF">GKJPGBOP_05279</name>
</gene>
<feature type="region of interest" description="Disordered" evidence="1">
    <location>
        <begin position="205"/>
        <end position="237"/>
    </location>
</feature>
<dbReference type="PANTHER" id="PTHR40763">
    <property type="entry name" value="MEMBRANE PROTEIN-RELATED"/>
    <property type="match status" value="1"/>
</dbReference>
<feature type="compositionally biased region" description="Basic and acidic residues" evidence="1">
    <location>
        <begin position="205"/>
        <end position="216"/>
    </location>
</feature>
<dbReference type="Proteomes" id="UP000286746">
    <property type="component" value="Unassembled WGS sequence"/>
</dbReference>
<feature type="domain" description="DUF1707" evidence="2">
    <location>
        <begin position="8"/>
        <end position="60"/>
    </location>
</feature>
<dbReference type="InterPro" id="IPR012551">
    <property type="entry name" value="DUF1707_SHOCT-like"/>
</dbReference>
<organism evidence="3 4">
    <name type="scientific">Streptomyces paromomycinus</name>
    <name type="common">Streptomyces rimosus subsp. paromomycinus</name>
    <dbReference type="NCBI Taxonomy" id="92743"/>
    <lineage>
        <taxon>Bacteria</taxon>
        <taxon>Bacillati</taxon>
        <taxon>Actinomycetota</taxon>
        <taxon>Actinomycetes</taxon>
        <taxon>Kitasatosporales</taxon>
        <taxon>Streptomycetaceae</taxon>
        <taxon>Streptomyces</taxon>
    </lineage>
</organism>
<dbReference type="Pfam" id="PF08044">
    <property type="entry name" value="DUF1707"/>
    <property type="match status" value="1"/>
</dbReference>
<comment type="caution">
    <text evidence="3">The sequence shown here is derived from an EMBL/GenBank/DDBJ whole genome shotgun (WGS) entry which is preliminary data.</text>
</comment>
<evidence type="ECO:0000259" key="2">
    <source>
        <dbReference type="Pfam" id="PF08044"/>
    </source>
</evidence>
<accession>A0A401W891</accession>
<dbReference type="PANTHER" id="PTHR40763:SF4">
    <property type="entry name" value="DUF1707 DOMAIN-CONTAINING PROTEIN"/>
    <property type="match status" value="1"/>
</dbReference>
<feature type="compositionally biased region" description="Basic and acidic residues" evidence="1">
    <location>
        <begin position="224"/>
        <end position="237"/>
    </location>
</feature>
<dbReference type="AlphaFoldDB" id="A0A401W891"/>
<evidence type="ECO:0000256" key="1">
    <source>
        <dbReference type="SAM" id="MobiDB-lite"/>
    </source>
</evidence>
<protein>
    <recommendedName>
        <fullName evidence="2">DUF1707 domain-containing protein</fullName>
    </recommendedName>
</protein>
<name>A0A401W891_STREY</name>
<reference evidence="3 4" key="1">
    <citation type="submission" date="2018-11" db="EMBL/GenBank/DDBJ databases">
        <title>Whole genome sequence of Streptomyces paromomycinus NBRC 15454(T).</title>
        <authorList>
            <person name="Komaki H."/>
            <person name="Tamura T."/>
        </authorList>
    </citation>
    <scope>NUCLEOTIDE SEQUENCE [LARGE SCALE GENOMIC DNA]</scope>
    <source>
        <strain evidence="3 4">NBRC 15454</strain>
    </source>
</reference>
<proteinExistence type="predicted"/>
<evidence type="ECO:0000313" key="3">
    <source>
        <dbReference type="EMBL" id="GCD45547.1"/>
    </source>
</evidence>
<keyword evidence="4" id="KW-1185">Reference proteome</keyword>
<sequence length="237" mass="25777">MTDELPDLRASDADRDRVAGILRDALAEGRLAMEEFDERLTATYEARTVGALRPLVADLPQTFDGGVPDARAAGSGPAAWRERIGGEPSSRGAFAFWSGFSRKGRWTAPRTFTAGVFQAGGEIDLRDAHFEAAEITVRCFVLMGGIDVVVPPGVEVQVTGWGFMGGFDNGDGEPGDPGAPRVKITGFAMMGGVGVRRKLSKLEKQRIRRERERRAESALPGDARGYEVPERRRKELD</sequence>
<dbReference type="RefSeq" id="WP_125056099.1">
    <property type="nucleotide sequence ID" value="NZ_BHZD01000001.1"/>
</dbReference>
<evidence type="ECO:0000313" key="4">
    <source>
        <dbReference type="Proteomes" id="UP000286746"/>
    </source>
</evidence>